<feature type="repeat" description="ANK" evidence="7">
    <location>
        <begin position="123"/>
        <end position="160"/>
    </location>
</feature>
<keyword evidence="2 8" id="KW-0328">Glycosyltransferase</keyword>
<evidence type="ECO:0000256" key="1">
    <source>
        <dbReference type="ARBA" id="ARBA00004123"/>
    </source>
</evidence>
<comment type="subcellular location">
    <subcellularLocation>
        <location evidence="1">Nucleus</location>
    </subcellularLocation>
</comment>
<dbReference type="Pfam" id="PF00644">
    <property type="entry name" value="PARP"/>
    <property type="match status" value="1"/>
</dbReference>
<dbReference type="InterPro" id="IPR036770">
    <property type="entry name" value="Ankyrin_rpt-contain_sf"/>
</dbReference>
<reference evidence="13 14" key="1">
    <citation type="journal article" date="2021" name="Elife">
        <title>Chloroplast acquisition without the gene transfer in kleptoplastic sea slugs, Plakobranchus ocellatus.</title>
        <authorList>
            <person name="Maeda T."/>
            <person name="Takahashi S."/>
            <person name="Yoshida T."/>
            <person name="Shimamura S."/>
            <person name="Takaki Y."/>
            <person name="Nagai Y."/>
            <person name="Toyoda A."/>
            <person name="Suzuki Y."/>
            <person name="Arimoto A."/>
            <person name="Ishii H."/>
            <person name="Satoh N."/>
            <person name="Nishiyama T."/>
            <person name="Hasebe M."/>
            <person name="Maruyama T."/>
            <person name="Minagawa J."/>
            <person name="Obokata J."/>
            <person name="Shigenobu S."/>
        </authorList>
    </citation>
    <scope>NUCLEOTIDE SEQUENCE [LARGE SCALE GENOMIC DNA]</scope>
</reference>
<dbReference type="PROSITE" id="PS50088">
    <property type="entry name" value="ANK_REPEAT"/>
    <property type="match status" value="5"/>
</dbReference>
<feature type="repeat" description="ANK" evidence="7">
    <location>
        <begin position="238"/>
        <end position="270"/>
    </location>
</feature>
<dbReference type="Pfam" id="PF00023">
    <property type="entry name" value="Ank"/>
    <property type="match status" value="2"/>
</dbReference>
<comment type="caution">
    <text evidence="13">The sequence shown here is derived from an EMBL/GenBank/DDBJ whole genome shotgun (WGS) entry which is preliminary data.</text>
</comment>
<keyword evidence="3 8" id="KW-0808">Transferase</keyword>
<dbReference type="InterPro" id="IPR002110">
    <property type="entry name" value="Ankyrin_rpt"/>
</dbReference>
<name>A0AAV4DZA4_9GAST</name>
<dbReference type="SUPFAM" id="SSF47587">
    <property type="entry name" value="Domain of poly(ADP-ribose) polymerase"/>
    <property type="match status" value="1"/>
</dbReference>
<dbReference type="SMART" id="SM00773">
    <property type="entry name" value="WGR"/>
    <property type="match status" value="1"/>
</dbReference>
<feature type="domain" description="PARP catalytic" evidence="10">
    <location>
        <begin position="1187"/>
        <end position="1402"/>
    </location>
</feature>
<feature type="compositionally biased region" description="Acidic residues" evidence="9">
    <location>
        <begin position="655"/>
        <end position="670"/>
    </location>
</feature>
<dbReference type="EC" id="2.4.2.-" evidence="8"/>
<feature type="compositionally biased region" description="Acidic residues" evidence="9">
    <location>
        <begin position="702"/>
        <end position="724"/>
    </location>
</feature>
<feature type="domain" description="PARP alpha-helical" evidence="11">
    <location>
        <begin position="1043"/>
        <end position="1177"/>
    </location>
</feature>
<dbReference type="Pfam" id="PF13637">
    <property type="entry name" value="Ank_4"/>
    <property type="match status" value="1"/>
</dbReference>
<feature type="repeat" description="ANK" evidence="7">
    <location>
        <begin position="53"/>
        <end position="85"/>
    </location>
</feature>
<dbReference type="SUPFAM" id="SSF48403">
    <property type="entry name" value="Ankyrin repeat"/>
    <property type="match status" value="3"/>
</dbReference>
<dbReference type="PANTHER" id="PTHR10459">
    <property type="entry name" value="DNA LIGASE"/>
    <property type="match status" value="1"/>
</dbReference>
<dbReference type="CDD" id="cd07997">
    <property type="entry name" value="WGR_PARP"/>
    <property type="match status" value="1"/>
</dbReference>
<evidence type="ECO:0000256" key="5">
    <source>
        <dbReference type="ARBA" id="ARBA00023027"/>
    </source>
</evidence>
<evidence type="ECO:0000256" key="6">
    <source>
        <dbReference type="ARBA" id="ARBA00023242"/>
    </source>
</evidence>
<accession>A0AAV4DZA4</accession>
<dbReference type="InterPro" id="IPR036930">
    <property type="entry name" value="WGR_dom_sf"/>
</dbReference>
<keyword evidence="14" id="KW-1185">Reference proteome</keyword>
<feature type="domain" description="WGR" evidence="12">
    <location>
        <begin position="919"/>
        <end position="1019"/>
    </location>
</feature>
<gene>
    <name evidence="13" type="ORF">PoB_007567100</name>
</gene>
<evidence type="ECO:0000256" key="8">
    <source>
        <dbReference type="RuleBase" id="RU362114"/>
    </source>
</evidence>
<dbReference type="GO" id="GO:0005730">
    <property type="term" value="C:nucleolus"/>
    <property type="evidence" value="ECO:0007669"/>
    <property type="project" value="TreeGrafter"/>
</dbReference>
<dbReference type="Proteomes" id="UP000735302">
    <property type="component" value="Unassembled WGS sequence"/>
</dbReference>
<dbReference type="EMBL" id="BLXT01008461">
    <property type="protein sequence ID" value="GFO49166.1"/>
    <property type="molecule type" value="Genomic_DNA"/>
</dbReference>
<dbReference type="GO" id="GO:0003950">
    <property type="term" value="F:NAD+ poly-ADP-ribosyltransferase activity"/>
    <property type="evidence" value="ECO:0007669"/>
    <property type="project" value="UniProtKB-UniRule"/>
</dbReference>
<dbReference type="PROSITE" id="PS51059">
    <property type="entry name" value="PARP_CATALYTIC"/>
    <property type="match status" value="1"/>
</dbReference>
<dbReference type="SMART" id="SM00248">
    <property type="entry name" value="ANK"/>
    <property type="match status" value="11"/>
</dbReference>
<feature type="compositionally biased region" description="Acidic residues" evidence="9">
    <location>
        <begin position="679"/>
        <end position="695"/>
    </location>
</feature>
<dbReference type="InterPro" id="IPR050800">
    <property type="entry name" value="ARTD/PARP"/>
</dbReference>
<evidence type="ECO:0000313" key="13">
    <source>
        <dbReference type="EMBL" id="GFO49166.1"/>
    </source>
</evidence>
<organism evidence="13 14">
    <name type="scientific">Plakobranchus ocellatus</name>
    <dbReference type="NCBI Taxonomy" id="259542"/>
    <lineage>
        <taxon>Eukaryota</taxon>
        <taxon>Metazoa</taxon>
        <taxon>Spiralia</taxon>
        <taxon>Lophotrochozoa</taxon>
        <taxon>Mollusca</taxon>
        <taxon>Gastropoda</taxon>
        <taxon>Heterobranchia</taxon>
        <taxon>Euthyneura</taxon>
        <taxon>Panpulmonata</taxon>
        <taxon>Sacoglossa</taxon>
        <taxon>Placobranchoidea</taxon>
        <taxon>Plakobranchidae</taxon>
        <taxon>Plakobranchus</taxon>
    </lineage>
</organism>
<keyword evidence="5 8" id="KW-0520">NAD</keyword>
<evidence type="ECO:0000256" key="3">
    <source>
        <dbReference type="ARBA" id="ARBA00022679"/>
    </source>
</evidence>
<proteinExistence type="predicted"/>
<dbReference type="Pfam" id="PF05406">
    <property type="entry name" value="WGR"/>
    <property type="match status" value="1"/>
</dbReference>
<dbReference type="Gene3D" id="1.25.40.20">
    <property type="entry name" value="Ankyrin repeat-containing domain"/>
    <property type="match status" value="4"/>
</dbReference>
<dbReference type="GO" id="GO:0016779">
    <property type="term" value="F:nucleotidyltransferase activity"/>
    <property type="evidence" value="ECO:0007669"/>
    <property type="project" value="UniProtKB-KW"/>
</dbReference>
<feature type="repeat" description="ANK" evidence="7">
    <location>
        <begin position="161"/>
        <end position="199"/>
    </location>
</feature>
<keyword evidence="7" id="KW-0040">ANK repeat</keyword>
<dbReference type="InterPro" id="IPR036616">
    <property type="entry name" value="Poly(ADP-ribose)pol_reg_dom_sf"/>
</dbReference>
<dbReference type="SUPFAM" id="SSF56399">
    <property type="entry name" value="ADP-ribosylation"/>
    <property type="match status" value="1"/>
</dbReference>
<dbReference type="GO" id="GO:0006302">
    <property type="term" value="P:double-strand break repair"/>
    <property type="evidence" value="ECO:0007669"/>
    <property type="project" value="TreeGrafter"/>
</dbReference>
<dbReference type="Gene3D" id="1.20.142.10">
    <property type="entry name" value="Poly(ADP-ribose) polymerase, regulatory domain"/>
    <property type="match status" value="1"/>
</dbReference>
<dbReference type="InterPro" id="IPR004102">
    <property type="entry name" value="Poly(ADP-ribose)pol_reg_dom"/>
</dbReference>
<dbReference type="Pfam" id="PF12796">
    <property type="entry name" value="Ank_2"/>
    <property type="match status" value="3"/>
</dbReference>
<keyword evidence="6" id="KW-0539">Nucleus</keyword>
<dbReference type="PROSITE" id="PS51977">
    <property type="entry name" value="WGR"/>
    <property type="match status" value="1"/>
</dbReference>
<evidence type="ECO:0000259" key="12">
    <source>
        <dbReference type="PROSITE" id="PS51977"/>
    </source>
</evidence>
<dbReference type="PROSITE" id="PS50297">
    <property type="entry name" value="ANK_REP_REGION"/>
    <property type="match status" value="4"/>
</dbReference>
<evidence type="ECO:0000256" key="2">
    <source>
        <dbReference type="ARBA" id="ARBA00022676"/>
    </source>
</evidence>
<dbReference type="Gene3D" id="2.20.140.10">
    <property type="entry name" value="WGR domain"/>
    <property type="match status" value="1"/>
</dbReference>
<dbReference type="InterPro" id="IPR008893">
    <property type="entry name" value="WGR_domain"/>
</dbReference>
<dbReference type="PROSITE" id="PS51060">
    <property type="entry name" value="PARP_ALPHA_HD"/>
    <property type="match status" value="1"/>
</dbReference>
<dbReference type="GO" id="GO:0070212">
    <property type="term" value="P:protein poly-ADP-ribosylation"/>
    <property type="evidence" value="ECO:0007669"/>
    <property type="project" value="TreeGrafter"/>
</dbReference>
<dbReference type="Gene3D" id="3.90.228.10">
    <property type="match status" value="1"/>
</dbReference>
<sequence length="1402" mass="157662">MPDEPEEHYAPEGKMSAVHMMVTVSNEKRGEDIGAGMSILLRFAANPNQKDKDGKTPLVLAVEASQEKIVKLLLENGADPNVEINHGYYKDTPLVLAANRGSLQIMRMLIHYKADVTKYRSDNKRTPMHTMVMNRVHEDETIAMLQLLLQHGANINSRDESDDTPLHLAVSCNKGHSDTSTSLEEFLLERGADMMAKNKSHDMPLHRALNKNGTDPIELCSLLTSMMRDQRVDEPNNKGFTPLLFAASAGATICCMHLLQRGANLEAREFRGNTPLNMAIYGGYDSCAIMLMQRHASLNFPIVVSLPRTEEPKAETEEEKKKKKRPVLNWRPKLQWQQSQPRFIPGETMTIFEGAVKKDLTGVAHMLLDGLGLPMEAVEAALNLSKFYLALRLIRRIPDISRLHAKNKDGQNLFHVLASKTNRNDPELQVKVASALLEKRIPLGECDKHGLTPLMYAALKHQSVKLAKFLIGYDRNFNPQVRDRRNRDIMGAFMWDYDWISDNFKLDEVKEWMDTLIDQGGVSLDTLYDHPLPDPLLLGAHISCPQPDFFDPAQAGSSLTTPLIFAIRNYNFGLAKFMLQKGASPNFPDGNGVTPMMHAVKMNDVKMVKLLLNPEYGGETGYLKEETPLKPQISNEQSRQVMLINFEAPPKDNPDEILDEEIGEDDDDDNVSLSKHTEENEDSVDLEDEDNEEPVYEANEPLMDDDAEDDDDDEMGDDNDDELGDSDHDTDVVDDESETNDVAPVEDSEKPNLPSGAMKLTLTRHVSQMTKERIFMDISKTSSVDLAKTDPEGWTALHHAVCPLAAATFDNAEIVFLLCKAGASLDVKNKAGETPADLARKHDAEKIFSQLKKLGLQDDKPFVKSPEAFSVDECMMGKTKPDIKADEEAMLTKLDIAAGAKPDADGSPKVDSNCEIKKTGEIAQSETNIPYSVTLSKVDVTCGTWGMYNFYKLQIVRHTAKNLFILFTRWGRIGDRGQFQHTPFQTLAEAAKEFCKIYKSKTGNDWNQTTKFQNHPKKYRLMPKPEKQHPQHKVDFNFESSIPSKLPEAVFDLLSELSSVNMLEASVKKVGLNEDFMPFGRMKRDTLLEARRVLTDISELIDKVAKLRNNLTMELHAEYQSNCEEIAKLTNEYYHLVPIYGFEYETIQPISEKKMLREHTKLLADLMDLQVANTILLGANLRKSEMNPVDYIYSSLDCRIQPMAENDPQTQFVLTNIHATAPSARINRVFKVSREGEDARLAALNMPNHQLLWHGSSMSNFISILSRGLLVTPPEVPWTGHLFGEGIYFADTFVKSANYCHNHSNKSTCKVMLLCEVALGNPKIDVKHGDEDHLDDDINSLKILGRNAPISDFDARMPFGASLSLGQIQEMKYHPPARITHNEYIVHNAEQVAIRYLVLFNG</sequence>
<evidence type="ECO:0000256" key="4">
    <source>
        <dbReference type="ARBA" id="ARBA00022695"/>
    </source>
</evidence>
<dbReference type="SUPFAM" id="SSF142921">
    <property type="entry name" value="WGR domain-like"/>
    <property type="match status" value="1"/>
</dbReference>
<evidence type="ECO:0000256" key="7">
    <source>
        <dbReference type="PROSITE-ProRule" id="PRU00023"/>
    </source>
</evidence>
<dbReference type="PANTHER" id="PTHR10459:SF108">
    <property type="entry name" value="POLY [ADP-RIBOSE] POLYMERASE"/>
    <property type="match status" value="1"/>
</dbReference>
<feature type="repeat" description="ANK" evidence="7">
    <location>
        <begin position="89"/>
        <end position="121"/>
    </location>
</feature>
<evidence type="ECO:0000259" key="10">
    <source>
        <dbReference type="PROSITE" id="PS51059"/>
    </source>
</evidence>
<evidence type="ECO:0000313" key="14">
    <source>
        <dbReference type="Proteomes" id="UP000735302"/>
    </source>
</evidence>
<evidence type="ECO:0000256" key="9">
    <source>
        <dbReference type="SAM" id="MobiDB-lite"/>
    </source>
</evidence>
<feature type="region of interest" description="Disordered" evidence="9">
    <location>
        <begin position="646"/>
        <end position="756"/>
    </location>
</feature>
<dbReference type="InterPro" id="IPR012317">
    <property type="entry name" value="Poly(ADP-ribose)pol_cat_dom"/>
</dbReference>
<protein>
    <recommendedName>
        <fullName evidence="8">Poly [ADP-ribose] polymerase</fullName>
        <shortName evidence="8">PARP</shortName>
        <ecNumber evidence="8">2.4.2.-</ecNumber>
    </recommendedName>
</protein>
<keyword evidence="4" id="KW-0548">Nucleotidyltransferase</keyword>
<dbReference type="GO" id="GO:1990404">
    <property type="term" value="F:NAD+-protein mono-ADP-ribosyltransferase activity"/>
    <property type="evidence" value="ECO:0007669"/>
    <property type="project" value="TreeGrafter"/>
</dbReference>
<dbReference type="Pfam" id="PF02877">
    <property type="entry name" value="PARP_reg"/>
    <property type="match status" value="1"/>
</dbReference>
<evidence type="ECO:0000259" key="11">
    <source>
        <dbReference type="PROSITE" id="PS51060"/>
    </source>
</evidence>